<feature type="domain" description="Mut7-C RNAse" evidence="1">
    <location>
        <begin position="7"/>
        <end position="146"/>
    </location>
</feature>
<dbReference type="Pfam" id="PF01927">
    <property type="entry name" value="Mut7-C"/>
    <property type="match status" value="1"/>
</dbReference>
<gene>
    <name evidence="2" type="ORF">WCY31_05670</name>
</gene>
<reference evidence="2 3" key="1">
    <citation type="submission" date="2024-03" db="EMBL/GenBank/DDBJ databases">
        <title>Sulfurimonas sp. HSL3-1.</title>
        <authorList>
            <person name="Wang S."/>
        </authorList>
    </citation>
    <scope>NUCLEOTIDE SEQUENCE [LARGE SCALE GENOMIC DNA]</scope>
    <source>
        <strain evidence="2 3">HSL3-1</strain>
    </source>
</reference>
<evidence type="ECO:0000313" key="3">
    <source>
        <dbReference type="Proteomes" id="UP001447842"/>
    </source>
</evidence>
<organism evidence="2 3">
    <name type="scientific">Sulfurimonas diazotrophicus</name>
    <dbReference type="NCBI Taxonomy" id="3131939"/>
    <lineage>
        <taxon>Bacteria</taxon>
        <taxon>Pseudomonadati</taxon>
        <taxon>Campylobacterota</taxon>
        <taxon>Epsilonproteobacteria</taxon>
        <taxon>Campylobacterales</taxon>
        <taxon>Sulfurimonadaceae</taxon>
        <taxon>Sulfurimonas</taxon>
    </lineage>
</organism>
<proteinExistence type="predicted"/>
<dbReference type="EMBL" id="CP147920">
    <property type="protein sequence ID" value="XAU16195.1"/>
    <property type="molecule type" value="Genomic_DNA"/>
</dbReference>
<dbReference type="InterPro" id="IPR002782">
    <property type="entry name" value="Mut7-C_RNAse_dom"/>
</dbReference>
<dbReference type="Proteomes" id="UP001447842">
    <property type="component" value="Chromosome"/>
</dbReference>
<accession>A0ABZ3HE96</accession>
<evidence type="ECO:0000259" key="1">
    <source>
        <dbReference type="Pfam" id="PF01927"/>
    </source>
</evidence>
<protein>
    <submittedName>
        <fullName evidence="2">Mut7-C RNAse domain-containing protein</fullName>
    </submittedName>
</protein>
<dbReference type="PANTHER" id="PTHR39081">
    <property type="entry name" value="MUT7-C DOMAIN-CONTAINING PROTEIN"/>
    <property type="match status" value="1"/>
</dbReference>
<dbReference type="RefSeq" id="WP_345973602.1">
    <property type="nucleotide sequence ID" value="NZ_CP147920.1"/>
</dbReference>
<evidence type="ECO:0000313" key="2">
    <source>
        <dbReference type="EMBL" id="XAU16195.1"/>
    </source>
</evidence>
<keyword evidence="3" id="KW-1185">Reference proteome</keyword>
<name>A0ABZ3HE96_9BACT</name>
<dbReference type="PANTHER" id="PTHR39081:SF1">
    <property type="entry name" value="MUT7-C RNASE DOMAIN-CONTAINING PROTEIN"/>
    <property type="match status" value="1"/>
</dbReference>
<sequence length="161" mass="18458">MGSAQHRFIADCHLGRVAKYLRFMGYDTLFFPTIQDTELLRIAKDETRTVLTRDAALAQRKNVPVYLLDAVELHEQLHELAAHFGLEIGEDAHRRCLVCNAPLVRVCPAAIQKAVPEKVYKTFDTFRQCPECGRVYWNGDHYRNMILLLETALQNAIDSQQ</sequence>